<keyword evidence="2" id="KW-0812">Transmembrane</keyword>
<organism evidence="3 4">
    <name type="scientific">Morella rubra</name>
    <name type="common">Chinese bayberry</name>
    <dbReference type="NCBI Taxonomy" id="262757"/>
    <lineage>
        <taxon>Eukaryota</taxon>
        <taxon>Viridiplantae</taxon>
        <taxon>Streptophyta</taxon>
        <taxon>Embryophyta</taxon>
        <taxon>Tracheophyta</taxon>
        <taxon>Spermatophyta</taxon>
        <taxon>Magnoliopsida</taxon>
        <taxon>eudicotyledons</taxon>
        <taxon>Gunneridae</taxon>
        <taxon>Pentapetalae</taxon>
        <taxon>rosids</taxon>
        <taxon>fabids</taxon>
        <taxon>Fagales</taxon>
        <taxon>Myricaceae</taxon>
        <taxon>Morella</taxon>
    </lineage>
</organism>
<evidence type="ECO:0000313" key="3">
    <source>
        <dbReference type="EMBL" id="KAB1213342.1"/>
    </source>
</evidence>
<accession>A0A6A1VK80</accession>
<dbReference type="Proteomes" id="UP000516437">
    <property type="component" value="Chromosome 5"/>
</dbReference>
<comment type="caution">
    <text evidence="3">The sequence shown here is derived from an EMBL/GenBank/DDBJ whole genome shotgun (WGS) entry which is preliminary data.</text>
</comment>
<feature type="compositionally biased region" description="Basic residues" evidence="1">
    <location>
        <begin position="45"/>
        <end position="57"/>
    </location>
</feature>
<reference evidence="3 4" key="1">
    <citation type="journal article" date="2019" name="Plant Biotechnol. J.">
        <title>The red bayberry genome and genetic basis of sex determination.</title>
        <authorList>
            <person name="Jia H.M."/>
            <person name="Jia H.J."/>
            <person name="Cai Q.L."/>
            <person name="Wang Y."/>
            <person name="Zhao H.B."/>
            <person name="Yang W.F."/>
            <person name="Wang G.Y."/>
            <person name="Li Y.H."/>
            <person name="Zhan D.L."/>
            <person name="Shen Y.T."/>
            <person name="Niu Q.F."/>
            <person name="Chang L."/>
            <person name="Qiu J."/>
            <person name="Zhao L."/>
            <person name="Xie H.B."/>
            <person name="Fu W.Y."/>
            <person name="Jin J."/>
            <person name="Li X.W."/>
            <person name="Jiao Y."/>
            <person name="Zhou C.C."/>
            <person name="Tu T."/>
            <person name="Chai C.Y."/>
            <person name="Gao J.L."/>
            <person name="Fan L.J."/>
            <person name="van de Weg E."/>
            <person name="Wang J.Y."/>
            <person name="Gao Z.S."/>
        </authorList>
    </citation>
    <scope>NUCLEOTIDE SEQUENCE [LARGE SCALE GENOMIC DNA]</scope>
    <source>
        <tissue evidence="3">Leaves</tissue>
    </source>
</reference>
<dbReference type="EMBL" id="RXIC02000023">
    <property type="protein sequence ID" value="KAB1213342.1"/>
    <property type="molecule type" value="Genomic_DNA"/>
</dbReference>
<keyword evidence="2" id="KW-0472">Membrane</keyword>
<dbReference type="OrthoDB" id="1898167at2759"/>
<name>A0A6A1VK80_9ROSI</name>
<dbReference type="PANTHER" id="PTHR35830:SF1">
    <property type="entry name" value="OS05G0299200 PROTEIN"/>
    <property type="match status" value="1"/>
</dbReference>
<dbReference type="AlphaFoldDB" id="A0A6A1VK80"/>
<evidence type="ECO:0000256" key="2">
    <source>
        <dbReference type="SAM" id="Phobius"/>
    </source>
</evidence>
<dbReference type="PANTHER" id="PTHR35830">
    <property type="entry name" value="OS05G0299200 PROTEIN"/>
    <property type="match status" value="1"/>
</dbReference>
<proteinExistence type="predicted"/>
<protein>
    <submittedName>
        <fullName evidence="3">Uncharacterized protein</fullName>
    </submittedName>
</protein>
<evidence type="ECO:0000256" key="1">
    <source>
        <dbReference type="SAM" id="MobiDB-lite"/>
    </source>
</evidence>
<evidence type="ECO:0000313" key="4">
    <source>
        <dbReference type="Proteomes" id="UP000516437"/>
    </source>
</evidence>
<feature type="transmembrane region" description="Helical" evidence="2">
    <location>
        <begin position="137"/>
        <end position="156"/>
    </location>
</feature>
<feature type="compositionally biased region" description="Low complexity" evidence="1">
    <location>
        <begin position="30"/>
        <end position="44"/>
    </location>
</feature>
<keyword evidence="4" id="KW-1185">Reference proteome</keyword>
<gene>
    <name evidence="3" type="ORF">CJ030_MR5G003588</name>
</gene>
<feature type="region of interest" description="Disordered" evidence="1">
    <location>
        <begin position="30"/>
        <end position="67"/>
    </location>
</feature>
<sequence length="262" mass="30046">MNSVNTLTHTYSLSCFPLPHHRRRQHQCHPKPLYLPSLSSSSIPPRRRRTYRRRKLKFTSPSTTDSSPDLKLQTVIDLNLFSPQTSPFVETFYRSSQSKIHQFFSSATDAFEDLQTLIALDYDRRIIVSCRRSTVQFLGSLVVCSFVLVFAFWALCKIVSAFLWGRSGFGNGPVVVRRDRSLGGREVVVGSGVSVERNVRISGNPLSPASSVNVRASERVQRNRFRQLEKKLPKWWPVSVERPAFVMNKLEYQREADRLIRG</sequence>
<keyword evidence="2" id="KW-1133">Transmembrane helix</keyword>